<feature type="compositionally biased region" description="Basic residues" evidence="4">
    <location>
        <begin position="199"/>
        <end position="214"/>
    </location>
</feature>
<dbReference type="InterPro" id="IPR013217">
    <property type="entry name" value="Methyltransf_12"/>
</dbReference>
<keyword evidence="1" id="KW-0489">Methyltransferase</keyword>
<feature type="domain" description="Methyltransferase type 12" evidence="5">
    <location>
        <begin position="64"/>
        <end position="169"/>
    </location>
</feature>
<feature type="region of interest" description="Disordered" evidence="4">
    <location>
        <begin position="182"/>
        <end position="233"/>
    </location>
</feature>
<accession>A0A9W4UQS6</accession>
<organism evidence="6 7">
    <name type="scientific">Periconia digitata</name>
    <dbReference type="NCBI Taxonomy" id="1303443"/>
    <lineage>
        <taxon>Eukaryota</taxon>
        <taxon>Fungi</taxon>
        <taxon>Dikarya</taxon>
        <taxon>Ascomycota</taxon>
        <taxon>Pezizomycotina</taxon>
        <taxon>Dothideomycetes</taxon>
        <taxon>Pleosporomycetidae</taxon>
        <taxon>Pleosporales</taxon>
        <taxon>Massarineae</taxon>
        <taxon>Periconiaceae</taxon>
        <taxon>Periconia</taxon>
    </lineage>
</organism>
<keyword evidence="3" id="KW-0949">S-adenosyl-L-methionine</keyword>
<evidence type="ECO:0000313" key="6">
    <source>
        <dbReference type="EMBL" id="CAI6339281.1"/>
    </source>
</evidence>
<proteinExistence type="predicted"/>
<evidence type="ECO:0000313" key="7">
    <source>
        <dbReference type="Proteomes" id="UP001152607"/>
    </source>
</evidence>
<dbReference type="Proteomes" id="UP001152607">
    <property type="component" value="Unassembled WGS sequence"/>
</dbReference>
<evidence type="ECO:0000256" key="4">
    <source>
        <dbReference type="SAM" id="MobiDB-lite"/>
    </source>
</evidence>
<dbReference type="PANTHER" id="PTHR43464:SF19">
    <property type="entry name" value="UBIQUINONE BIOSYNTHESIS O-METHYLTRANSFERASE, MITOCHONDRIAL"/>
    <property type="match status" value="1"/>
</dbReference>
<evidence type="ECO:0000256" key="1">
    <source>
        <dbReference type="ARBA" id="ARBA00022603"/>
    </source>
</evidence>
<protein>
    <recommendedName>
        <fullName evidence="5">Methyltransferase type 12 domain-containing protein</fullName>
    </recommendedName>
</protein>
<dbReference type="SUPFAM" id="SSF53335">
    <property type="entry name" value="S-adenosyl-L-methionine-dependent methyltransferases"/>
    <property type="match status" value="1"/>
</dbReference>
<keyword evidence="2" id="KW-0808">Transferase</keyword>
<evidence type="ECO:0000256" key="2">
    <source>
        <dbReference type="ARBA" id="ARBA00022679"/>
    </source>
</evidence>
<dbReference type="Pfam" id="PF08242">
    <property type="entry name" value="Methyltransf_12"/>
    <property type="match status" value="1"/>
</dbReference>
<dbReference type="CDD" id="cd02440">
    <property type="entry name" value="AdoMet_MTases"/>
    <property type="match status" value="1"/>
</dbReference>
<comment type="caution">
    <text evidence="6">The sequence shown here is derived from an EMBL/GenBank/DDBJ whole genome shotgun (WGS) entry which is preliminary data.</text>
</comment>
<dbReference type="GO" id="GO:0032259">
    <property type="term" value="P:methylation"/>
    <property type="evidence" value="ECO:0007669"/>
    <property type="project" value="UniProtKB-KW"/>
</dbReference>
<reference evidence="6" key="1">
    <citation type="submission" date="2023-01" db="EMBL/GenBank/DDBJ databases">
        <authorList>
            <person name="Van Ghelder C."/>
            <person name="Rancurel C."/>
        </authorList>
    </citation>
    <scope>NUCLEOTIDE SEQUENCE</scope>
    <source>
        <strain evidence="6">CNCM I-4278</strain>
    </source>
</reference>
<dbReference type="PANTHER" id="PTHR43464">
    <property type="entry name" value="METHYLTRANSFERASE"/>
    <property type="match status" value="1"/>
</dbReference>
<name>A0A9W4UQS6_9PLEO</name>
<gene>
    <name evidence="6" type="ORF">PDIGIT_LOCUS12434</name>
</gene>
<dbReference type="EMBL" id="CAOQHR010000009">
    <property type="protein sequence ID" value="CAI6339281.1"/>
    <property type="molecule type" value="Genomic_DNA"/>
</dbReference>
<dbReference type="AlphaFoldDB" id="A0A9W4UQS6"/>
<sequence>MSAIKEANRKYFDTITDSYDSKPFFIKCNEQLTTHLRDNLAWVGVPFVDKDSNSSNGDQTVRLLDYACGTGLMSRIFGPYVTVTRGIDVSPGMVKTFNRRASEASLPTSTIHAVEGDLLDKNEVSPESLSGPEWNDFDLATAGFAFHHFEDVVYAARRLKERLRPGGVLLISDFLEGGDLKADENGDPIPGSEMTWSGHGHHHHDHHHGHHHGGHDHMGEHNHVATAQDDDDPTANVRKEMNASIVTTQFSLDNVRNFFTEAGLVDVDVTTMKDKVYMEFAGNKMWRTVLFARGRRPLADQNKSEL</sequence>
<keyword evidence="7" id="KW-1185">Reference proteome</keyword>
<dbReference type="Gene3D" id="3.40.50.150">
    <property type="entry name" value="Vaccinia Virus protein VP39"/>
    <property type="match status" value="1"/>
</dbReference>
<dbReference type="OrthoDB" id="3647at2759"/>
<dbReference type="InterPro" id="IPR029063">
    <property type="entry name" value="SAM-dependent_MTases_sf"/>
</dbReference>
<dbReference type="GO" id="GO:0008168">
    <property type="term" value="F:methyltransferase activity"/>
    <property type="evidence" value="ECO:0007669"/>
    <property type="project" value="UniProtKB-KW"/>
</dbReference>
<evidence type="ECO:0000259" key="5">
    <source>
        <dbReference type="Pfam" id="PF08242"/>
    </source>
</evidence>
<evidence type="ECO:0000256" key="3">
    <source>
        <dbReference type="ARBA" id="ARBA00022691"/>
    </source>
</evidence>